<feature type="coiled-coil region" evidence="1">
    <location>
        <begin position="139"/>
        <end position="171"/>
    </location>
</feature>
<dbReference type="EMBL" id="MT141578">
    <property type="protein sequence ID" value="QJA67968.1"/>
    <property type="molecule type" value="Genomic_DNA"/>
</dbReference>
<gene>
    <name evidence="5" type="ORF">MM415A00131_0044</name>
    <name evidence="3" type="ORF">MM415B00138_0018</name>
    <name evidence="2" type="ORF">TM448A01279_0006</name>
    <name evidence="4" type="ORF">TM448B00456_0024</name>
</gene>
<keyword evidence="1" id="KW-0175">Coiled coil</keyword>
<evidence type="ECO:0000313" key="5">
    <source>
        <dbReference type="EMBL" id="QJI05026.1"/>
    </source>
</evidence>
<evidence type="ECO:0000313" key="3">
    <source>
        <dbReference type="EMBL" id="QJA67968.1"/>
    </source>
</evidence>
<name>A0A6H1ZMU5_9ZZZZ</name>
<evidence type="ECO:0000313" key="2">
    <source>
        <dbReference type="EMBL" id="QJA49253.1"/>
    </source>
</evidence>
<organism evidence="2">
    <name type="scientific">viral metagenome</name>
    <dbReference type="NCBI Taxonomy" id="1070528"/>
    <lineage>
        <taxon>unclassified sequences</taxon>
        <taxon>metagenomes</taxon>
        <taxon>organismal metagenomes</taxon>
    </lineage>
</organism>
<protein>
    <submittedName>
        <fullName evidence="2">Uncharacterized protein</fullName>
    </submittedName>
</protein>
<dbReference type="EMBL" id="MT144622">
    <property type="protein sequence ID" value="QJH95543.1"/>
    <property type="molecule type" value="Genomic_DNA"/>
</dbReference>
<dbReference type="AlphaFoldDB" id="A0A6H1ZMU5"/>
<dbReference type="EMBL" id="MT144127">
    <property type="protein sequence ID" value="QJA49253.1"/>
    <property type="molecule type" value="Genomic_DNA"/>
</dbReference>
<evidence type="ECO:0000256" key="1">
    <source>
        <dbReference type="SAM" id="Coils"/>
    </source>
</evidence>
<proteinExistence type="predicted"/>
<sequence length="295" mass="32471">MVNFLSPETIDVIKDGEPLQEREIAEYSEVEEVIETGIAKRDPFNPEQLINLLRGYIVEIDVMVSKATDIKVFDDSSMEIASDMANQGKALVSVVSKKHAELKRPYLDVTQPLDDFKKKITDRVTLCIVKPLENKILPYMQMKRRAAEEEARKAAAEAARIQAELDAKAEAERVAAAEAARQSAIDAGMTKREADAEAMAAAAMVEAAPVVVAQVVEETKVQTETGSAKLKEKLVGELIDIRLVPDACIQSRWEELKKAVQPYINAQIAAGARNVPGFKIYKTAQVSTRVSRGAF</sequence>
<evidence type="ECO:0000313" key="4">
    <source>
        <dbReference type="EMBL" id="QJH95543.1"/>
    </source>
</evidence>
<accession>A0A6H1ZMU5</accession>
<dbReference type="EMBL" id="MT145193">
    <property type="protein sequence ID" value="QJI05026.1"/>
    <property type="molecule type" value="Genomic_DNA"/>
</dbReference>
<reference evidence="2" key="1">
    <citation type="submission" date="2020-03" db="EMBL/GenBank/DDBJ databases">
        <title>The deep terrestrial virosphere.</title>
        <authorList>
            <person name="Holmfeldt K."/>
            <person name="Nilsson E."/>
            <person name="Simone D."/>
            <person name="Lopez-Fernandez M."/>
            <person name="Wu X."/>
            <person name="de Brujin I."/>
            <person name="Lundin D."/>
            <person name="Andersson A."/>
            <person name="Bertilsson S."/>
            <person name="Dopson M."/>
        </authorList>
    </citation>
    <scope>NUCLEOTIDE SEQUENCE</scope>
    <source>
        <strain evidence="5">MM415A00131</strain>
        <strain evidence="3">MM415B00138</strain>
        <strain evidence="2">TM448A01279</strain>
        <strain evidence="4">TM448B00456</strain>
    </source>
</reference>